<proteinExistence type="predicted"/>
<organism evidence="2 3">
    <name type="scientific">Oopsacas minuta</name>
    <dbReference type="NCBI Taxonomy" id="111878"/>
    <lineage>
        <taxon>Eukaryota</taxon>
        <taxon>Metazoa</taxon>
        <taxon>Porifera</taxon>
        <taxon>Hexactinellida</taxon>
        <taxon>Hexasterophora</taxon>
        <taxon>Lyssacinosida</taxon>
        <taxon>Leucopsacidae</taxon>
        <taxon>Oopsacas</taxon>
    </lineage>
</organism>
<keyword evidence="3" id="KW-1185">Reference proteome</keyword>
<sequence length="118" mass="12713">MAAYQQSDPSQVSSGNQTTVSPNLPTQKDKAPDPSEAPSSTSLSASLSQVTAIQIRYDNIQLNCKRAAEVQIAQAERMLKRSRLEQVAGNPGDNVIIPIPLVDRGRGDPRNIMGVNLE</sequence>
<name>A0AAV7KJV7_9METZ</name>
<feature type="compositionally biased region" description="Polar residues" evidence="1">
    <location>
        <begin position="1"/>
        <end position="26"/>
    </location>
</feature>
<comment type="caution">
    <text evidence="2">The sequence shown here is derived from an EMBL/GenBank/DDBJ whole genome shotgun (WGS) entry which is preliminary data.</text>
</comment>
<evidence type="ECO:0000313" key="3">
    <source>
        <dbReference type="Proteomes" id="UP001165289"/>
    </source>
</evidence>
<protein>
    <submittedName>
        <fullName evidence="2">Uncharacterized protein</fullName>
    </submittedName>
</protein>
<reference evidence="2 3" key="1">
    <citation type="journal article" date="2023" name="BMC Biol.">
        <title>The compact genome of the sponge Oopsacas minuta (Hexactinellida) is lacking key metazoan core genes.</title>
        <authorList>
            <person name="Santini S."/>
            <person name="Schenkelaars Q."/>
            <person name="Jourda C."/>
            <person name="Duchesne M."/>
            <person name="Belahbib H."/>
            <person name="Rocher C."/>
            <person name="Selva M."/>
            <person name="Riesgo A."/>
            <person name="Vervoort M."/>
            <person name="Leys S.P."/>
            <person name="Kodjabachian L."/>
            <person name="Le Bivic A."/>
            <person name="Borchiellini C."/>
            <person name="Claverie J.M."/>
            <person name="Renard E."/>
        </authorList>
    </citation>
    <scope>NUCLEOTIDE SEQUENCE [LARGE SCALE GENOMIC DNA]</scope>
    <source>
        <strain evidence="2">SPO-2</strain>
    </source>
</reference>
<dbReference type="EMBL" id="JAKMXF010000011">
    <property type="protein sequence ID" value="KAI6661484.1"/>
    <property type="molecule type" value="Genomic_DNA"/>
</dbReference>
<feature type="compositionally biased region" description="Low complexity" evidence="1">
    <location>
        <begin position="34"/>
        <end position="46"/>
    </location>
</feature>
<feature type="region of interest" description="Disordered" evidence="1">
    <location>
        <begin position="1"/>
        <end position="46"/>
    </location>
</feature>
<evidence type="ECO:0000256" key="1">
    <source>
        <dbReference type="SAM" id="MobiDB-lite"/>
    </source>
</evidence>
<evidence type="ECO:0000313" key="2">
    <source>
        <dbReference type="EMBL" id="KAI6661484.1"/>
    </source>
</evidence>
<accession>A0AAV7KJV7</accession>
<dbReference type="Proteomes" id="UP001165289">
    <property type="component" value="Unassembled WGS sequence"/>
</dbReference>
<dbReference type="AlphaFoldDB" id="A0AAV7KJV7"/>
<gene>
    <name evidence="2" type="ORF">LOD99_13357</name>
</gene>